<evidence type="ECO:0000313" key="1">
    <source>
        <dbReference type="EMBL" id="TNM38590.1"/>
    </source>
</evidence>
<sequence length="129" mass="14288">MTWNETHERIRIIREVEAAAAADMSGAVPWREEWRPYFDGPVALVAALRSRWQHMCEAQLDVDAGEDAVDDTYARLRRTQAGVLLILRRYAAGTPGAPAVLTLAGPRLSTSLPSRARRLHFRGGPTLPA</sequence>
<dbReference type="AlphaFoldDB" id="A0A5C4VS11"/>
<evidence type="ECO:0000313" key="2">
    <source>
        <dbReference type="Proteomes" id="UP000313231"/>
    </source>
</evidence>
<keyword evidence="2" id="KW-1185">Reference proteome</keyword>
<reference evidence="1 2" key="1">
    <citation type="journal article" date="2016" name="Int. J. Syst. Evol. Microbiol.">
        <title>Nocardioides albidus sp. nov., an actinobacterium isolated from garden soil.</title>
        <authorList>
            <person name="Singh H."/>
            <person name="Du J."/>
            <person name="Trinh H."/>
            <person name="Won K."/>
            <person name="Yang J.E."/>
            <person name="Yin C."/>
            <person name="Kook M."/>
            <person name="Yi T.H."/>
        </authorList>
    </citation>
    <scope>NUCLEOTIDE SEQUENCE [LARGE SCALE GENOMIC DNA]</scope>
    <source>
        <strain evidence="1 2">CCTCC AB 2015297</strain>
    </source>
</reference>
<protein>
    <submittedName>
        <fullName evidence="1">Uncharacterized protein</fullName>
    </submittedName>
</protein>
<organism evidence="1 2">
    <name type="scientific">Nocardioides albidus</name>
    <dbReference type="NCBI Taxonomy" id="1517589"/>
    <lineage>
        <taxon>Bacteria</taxon>
        <taxon>Bacillati</taxon>
        <taxon>Actinomycetota</taxon>
        <taxon>Actinomycetes</taxon>
        <taxon>Propionibacteriales</taxon>
        <taxon>Nocardioidaceae</taxon>
        <taxon>Nocardioides</taxon>
    </lineage>
</organism>
<dbReference type="Proteomes" id="UP000313231">
    <property type="component" value="Unassembled WGS sequence"/>
</dbReference>
<proteinExistence type="predicted"/>
<name>A0A5C4VS11_9ACTN</name>
<gene>
    <name evidence="1" type="ORF">FHP29_15270</name>
</gene>
<dbReference type="RefSeq" id="WP_139623702.1">
    <property type="nucleotide sequence ID" value="NZ_VDMP01000025.1"/>
</dbReference>
<dbReference type="EMBL" id="VDMP01000025">
    <property type="protein sequence ID" value="TNM38590.1"/>
    <property type="molecule type" value="Genomic_DNA"/>
</dbReference>
<accession>A0A5C4VS11</accession>
<comment type="caution">
    <text evidence="1">The sequence shown here is derived from an EMBL/GenBank/DDBJ whole genome shotgun (WGS) entry which is preliminary data.</text>
</comment>
<dbReference type="OrthoDB" id="3693307at2"/>